<gene>
    <name evidence="3" type="ORF">DMAD_06819</name>
</gene>
<feature type="compositionally biased region" description="Low complexity" evidence="1">
    <location>
        <begin position="90"/>
        <end position="108"/>
    </location>
</feature>
<feature type="region of interest" description="Disordered" evidence="1">
    <location>
        <begin position="90"/>
        <end position="117"/>
    </location>
</feature>
<accession>A0AAU9FRW6</accession>
<dbReference type="PROSITE" id="PS51257">
    <property type="entry name" value="PROKAR_LIPOPROTEIN"/>
    <property type="match status" value="1"/>
</dbReference>
<evidence type="ECO:0000313" key="4">
    <source>
        <dbReference type="Proteomes" id="UP001500889"/>
    </source>
</evidence>
<name>A0AAU9FRW6_DROMD</name>
<protein>
    <submittedName>
        <fullName evidence="3">Uncharacterized protein</fullName>
    </submittedName>
</protein>
<feature type="signal peptide" evidence="2">
    <location>
        <begin position="1"/>
        <end position="16"/>
    </location>
</feature>
<keyword evidence="2" id="KW-0732">Signal</keyword>
<keyword evidence="4" id="KW-1185">Reference proteome</keyword>
<evidence type="ECO:0000256" key="2">
    <source>
        <dbReference type="SAM" id="SignalP"/>
    </source>
</evidence>
<evidence type="ECO:0000313" key="3">
    <source>
        <dbReference type="EMBL" id="BFF98749.1"/>
    </source>
</evidence>
<proteinExistence type="predicted"/>
<dbReference type="AlphaFoldDB" id="A0AAU9FRW6"/>
<organism evidence="3 4">
    <name type="scientific">Drosophila madeirensis</name>
    <name type="common">Fruit fly</name>
    <dbReference type="NCBI Taxonomy" id="30013"/>
    <lineage>
        <taxon>Eukaryota</taxon>
        <taxon>Metazoa</taxon>
        <taxon>Ecdysozoa</taxon>
        <taxon>Arthropoda</taxon>
        <taxon>Hexapoda</taxon>
        <taxon>Insecta</taxon>
        <taxon>Pterygota</taxon>
        <taxon>Neoptera</taxon>
        <taxon>Endopterygota</taxon>
        <taxon>Diptera</taxon>
        <taxon>Brachycera</taxon>
        <taxon>Muscomorpha</taxon>
        <taxon>Ephydroidea</taxon>
        <taxon>Drosophilidae</taxon>
        <taxon>Drosophila</taxon>
        <taxon>Sophophora</taxon>
    </lineage>
</organism>
<reference evidence="3 4" key="1">
    <citation type="submission" date="2024-02" db="EMBL/GenBank/DDBJ databases">
        <title>A chromosome-level genome assembly of Drosophila madeirensis, a fruit fly species endemic to Madeira island.</title>
        <authorList>
            <person name="Tomihara K."/>
            <person name="Llopart A."/>
            <person name="Yamamoto D."/>
        </authorList>
    </citation>
    <scope>NUCLEOTIDE SEQUENCE [LARGE SCALE GENOMIC DNA]</scope>
    <source>
        <strain evidence="3 4">RF1</strain>
    </source>
</reference>
<dbReference type="Proteomes" id="UP001500889">
    <property type="component" value="Chromosome J"/>
</dbReference>
<sequence>MKSLTILSLMAIVALSCPDRVAQRTGSQVIYNADLFDSAPEATSDVPTRTTSTLPSRNLSRWRRAVDVPLMSFQGKAYDQLLNDALSTSTTTTRTTVPPTTVRTTTKATKSKRKHTKKAIKHAAAALKKKTKWGKSH</sequence>
<evidence type="ECO:0000256" key="1">
    <source>
        <dbReference type="SAM" id="MobiDB-lite"/>
    </source>
</evidence>
<dbReference type="EMBL" id="AP029265">
    <property type="protein sequence ID" value="BFF98749.1"/>
    <property type="molecule type" value="Genomic_DNA"/>
</dbReference>
<feature type="chain" id="PRO_5043863231" evidence="2">
    <location>
        <begin position="17"/>
        <end position="137"/>
    </location>
</feature>